<evidence type="ECO:0000313" key="3">
    <source>
        <dbReference type="Proteomes" id="UP000719412"/>
    </source>
</evidence>
<gene>
    <name evidence="2" type="ORF">GEV33_000942</name>
</gene>
<reference evidence="2" key="1">
    <citation type="journal article" date="2020" name="J Insects Food Feed">
        <title>The yellow mealworm (Tenebrio molitor) genome: a resource for the emerging insects as food and feed industry.</title>
        <authorList>
            <person name="Eriksson T."/>
            <person name="Andere A."/>
            <person name="Kelstrup H."/>
            <person name="Emery V."/>
            <person name="Picard C."/>
        </authorList>
    </citation>
    <scope>NUCLEOTIDE SEQUENCE</scope>
    <source>
        <strain evidence="2">Stoneville</strain>
        <tissue evidence="2">Whole head</tissue>
    </source>
</reference>
<comment type="caution">
    <text evidence="2">The sequence shown here is derived from an EMBL/GenBank/DDBJ whole genome shotgun (WGS) entry which is preliminary data.</text>
</comment>
<reference evidence="2" key="2">
    <citation type="submission" date="2021-08" db="EMBL/GenBank/DDBJ databases">
        <authorList>
            <person name="Eriksson T."/>
        </authorList>
    </citation>
    <scope>NUCLEOTIDE SEQUENCE</scope>
    <source>
        <strain evidence="2">Stoneville</strain>
        <tissue evidence="2">Whole head</tissue>
    </source>
</reference>
<feature type="compositionally biased region" description="Basic and acidic residues" evidence="1">
    <location>
        <begin position="146"/>
        <end position="167"/>
    </location>
</feature>
<feature type="compositionally biased region" description="Basic and acidic residues" evidence="1">
    <location>
        <begin position="194"/>
        <end position="211"/>
    </location>
</feature>
<dbReference type="AlphaFoldDB" id="A0A8J6HVZ8"/>
<feature type="region of interest" description="Disordered" evidence="1">
    <location>
        <begin position="129"/>
        <end position="254"/>
    </location>
</feature>
<keyword evidence="3" id="KW-1185">Reference proteome</keyword>
<name>A0A8J6HVZ8_TENMO</name>
<organism evidence="2 3">
    <name type="scientific">Tenebrio molitor</name>
    <name type="common">Yellow mealworm beetle</name>
    <dbReference type="NCBI Taxonomy" id="7067"/>
    <lineage>
        <taxon>Eukaryota</taxon>
        <taxon>Metazoa</taxon>
        <taxon>Ecdysozoa</taxon>
        <taxon>Arthropoda</taxon>
        <taxon>Hexapoda</taxon>
        <taxon>Insecta</taxon>
        <taxon>Pterygota</taxon>
        <taxon>Neoptera</taxon>
        <taxon>Endopterygota</taxon>
        <taxon>Coleoptera</taxon>
        <taxon>Polyphaga</taxon>
        <taxon>Cucujiformia</taxon>
        <taxon>Tenebrionidae</taxon>
        <taxon>Tenebrio</taxon>
    </lineage>
</organism>
<dbReference type="EMBL" id="JABDTM020005847">
    <property type="protein sequence ID" value="KAH0821849.1"/>
    <property type="molecule type" value="Genomic_DNA"/>
</dbReference>
<evidence type="ECO:0000256" key="1">
    <source>
        <dbReference type="SAM" id="MobiDB-lite"/>
    </source>
</evidence>
<accession>A0A8J6HVZ8</accession>
<feature type="compositionally biased region" description="Low complexity" evidence="1">
    <location>
        <begin position="235"/>
        <end position="254"/>
    </location>
</feature>
<evidence type="ECO:0000313" key="2">
    <source>
        <dbReference type="EMBL" id="KAH0821849.1"/>
    </source>
</evidence>
<proteinExistence type="predicted"/>
<protein>
    <submittedName>
        <fullName evidence="2">Uncharacterized protein</fullName>
    </submittedName>
</protein>
<sequence>MSGTPNQMFDLKTIKTALKKLNYPIPAELTNMLRDQMIDIQTFETLWTRLSPPTVEEVCSLPTFAGLDHEDPKKFITECKNILANSNPALWRDQIAAQFRLEPARWWRYEAPDGHHLLEEPRHAANNVVPPAPFVGEPATRHHERLHQPRDQQPVEHQTLDEPRFNEEDAPQDTTTGDAAGVPPQEAGGPRQAQDVHRDRCIHLLLEREGGEATTAAVRPEDVPTELIDQKRDGPPSATTTPTRSSPRTSPRAS</sequence>
<dbReference type="Proteomes" id="UP000719412">
    <property type="component" value="Unassembled WGS sequence"/>
</dbReference>